<dbReference type="GO" id="GO:0006183">
    <property type="term" value="P:GTP biosynthetic process"/>
    <property type="evidence" value="ECO:0007669"/>
    <property type="project" value="TreeGrafter"/>
</dbReference>
<dbReference type="InterPro" id="IPR001093">
    <property type="entry name" value="IMP_DH_GMPRt"/>
</dbReference>
<evidence type="ECO:0000313" key="5">
    <source>
        <dbReference type="EMBL" id="PLS23946.1"/>
    </source>
</evidence>
<evidence type="ECO:0000256" key="3">
    <source>
        <dbReference type="ARBA" id="ARBA00023027"/>
    </source>
</evidence>
<gene>
    <name evidence="5" type="ORF">Tam1G_1989</name>
</gene>
<dbReference type="InterPro" id="IPR005992">
    <property type="entry name" value="IMP_DH-rel2"/>
</dbReference>
<dbReference type="NCBIfam" id="TIGR01304">
    <property type="entry name" value="IMP_DH_rel_2"/>
    <property type="match status" value="1"/>
</dbReference>
<dbReference type="SMART" id="SM01240">
    <property type="entry name" value="IMPDH"/>
    <property type="match status" value="1"/>
</dbReference>
<sequence length="390" mass="41307">MDTEPGESVPGNTLETMSQEIEIGLGKKAHLGYALDDVAIVPSRRTRDPEDVSTSWQIDAYEFDVPVIGAPMDSVTSPATAIQMGKMGALGVLDLEGLWTRYDDPTPLLDEISQLPAEEATARIQQIYSEPVKPELITQRLHEIRAAGVTVAGALSPQRTQQFYSTVVDAGVDLFVIRGTVVSAEHVSSTHEPLNLKKFIYDLDVPVIVGGAANYTAALHLMRTGAAGVLVGFGGGAVSATRQTLGVQAPMATAIADVAEARRDYMDESGGRYVQVIADGGMGDSGSFVKALALGADAVMLGAPLARAVEAPGKGTHWGSEARHQTLPRGYRTTVGTVAPLEQILFGPSHQADGKTNFIGALKRAMASTGYVDVKNFQRCGMVVNPYAAR</sequence>
<evidence type="ECO:0000256" key="1">
    <source>
        <dbReference type="ARBA" id="ARBA00005502"/>
    </source>
</evidence>
<dbReference type="Pfam" id="PF00478">
    <property type="entry name" value="IMPDH"/>
    <property type="match status" value="1"/>
</dbReference>
<keyword evidence="2" id="KW-0560">Oxidoreductase</keyword>
<proteinExistence type="inferred from homology"/>
<dbReference type="PANTHER" id="PTHR11911">
    <property type="entry name" value="INOSINE-5-MONOPHOSPHATE DEHYDROGENASE RELATED"/>
    <property type="match status" value="1"/>
</dbReference>
<keyword evidence="3" id="KW-0520">NAD</keyword>
<dbReference type="PANTHER" id="PTHR11911:SF85">
    <property type="entry name" value="INOSINE-5'-MONOPHOSPHATE DEHYDROGENASE"/>
    <property type="match status" value="1"/>
</dbReference>
<dbReference type="CDD" id="cd00381">
    <property type="entry name" value="IMPDH"/>
    <property type="match status" value="1"/>
</dbReference>
<comment type="similarity">
    <text evidence="1">Belongs to the IMPDH/GMPR family.</text>
</comment>
<organism evidence="5 6">
    <name type="scientific">Bifidobacterium imperatoris</name>
    <dbReference type="NCBI Taxonomy" id="2020965"/>
    <lineage>
        <taxon>Bacteria</taxon>
        <taxon>Bacillati</taxon>
        <taxon>Actinomycetota</taxon>
        <taxon>Actinomycetes</taxon>
        <taxon>Bifidobacteriales</taxon>
        <taxon>Bifidobacteriaceae</taxon>
        <taxon>Bifidobacterium</taxon>
    </lineage>
</organism>
<dbReference type="InterPro" id="IPR013785">
    <property type="entry name" value="Aldolase_TIM"/>
</dbReference>
<dbReference type="InterPro" id="IPR005990">
    <property type="entry name" value="IMP_DH"/>
</dbReference>
<name>A0A2N5IPS7_9BIFI</name>
<dbReference type="AlphaFoldDB" id="A0A2N5IPS7"/>
<evidence type="ECO:0000313" key="6">
    <source>
        <dbReference type="Proteomes" id="UP000234855"/>
    </source>
</evidence>
<dbReference type="GO" id="GO:0003938">
    <property type="term" value="F:IMP dehydrogenase activity"/>
    <property type="evidence" value="ECO:0007669"/>
    <property type="project" value="InterPro"/>
</dbReference>
<dbReference type="Gene3D" id="3.20.20.70">
    <property type="entry name" value="Aldolase class I"/>
    <property type="match status" value="1"/>
</dbReference>
<reference evidence="5 6" key="1">
    <citation type="submission" date="2017-07" db="EMBL/GenBank/DDBJ databases">
        <title>Bifidobacterium novel species.</title>
        <authorList>
            <person name="Lugli G.A."/>
            <person name="Milani C."/>
            <person name="Duranti S."/>
            <person name="Mangifesta M."/>
        </authorList>
    </citation>
    <scope>NUCLEOTIDE SEQUENCE [LARGE SCALE GENOMIC DNA]</scope>
    <source>
        <strain evidence="5 6">45</strain>
    </source>
</reference>
<dbReference type="FunFam" id="3.20.20.70:FF:000060">
    <property type="entry name" value="IMP dehydrogenase subunit"/>
    <property type="match status" value="1"/>
</dbReference>
<dbReference type="EMBL" id="NMWV01000034">
    <property type="protein sequence ID" value="PLS23946.1"/>
    <property type="molecule type" value="Genomic_DNA"/>
</dbReference>
<accession>A0A2N5IPS7</accession>
<comment type="caution">
    <text evidence="5">The sequence shown here is derived from an EMBL/GenBank/DDBJ whole genome shotgun (WGS) entry which is preliminary data.</text>
</comment>
<evidence type="ECO:0000256" key="2">
    <source>
        <dbReference type="ARBA" id="ARBA00023002"/>
    </source>
</evidence>
<protein>
    <submittedName>
        <fullName evidence="5">IMP dehydrogenase family protein</fullName>
    </submittedName>
</protein>
<dbReference type="Proteomes" id="UP000234855">
    <property type="component" value="Unassembled WGS sequence"/>
</dbReference>
<evidence type="ECO:0000259" key="4">
    <source>
        <dbReference type="Pfam" id="PF00478"/>
    </source>
</evidence>
<dbReference type="SUPFAM" id="SSF51412">
    <property type="entry name" value="Inosine monophosphate dehydrogenase (IMPDH)"/>
    <property type="match status" value="1"/>
</dbReference>
<feature type="domain" description="IMP dehydrogenase/GMP reductase" evidence="4">
    <location>
        <begin position="32"/>
        <end position="316"/>
    </location>
</feature>